<dbReference type="EMBL" id="DMND01000128">
    <property type="protein sequence ID" value="HAN27883.1"/>
    <property type="molecule type" value="Genomic_DNA"/>
</dbReference>
<name>A0A3C1KN47_9GAMM</name>
<organism evidence="2 3">
    <name type="scientific">Haliea salexigens</name>
    <dbReference type="NCBI Taxonomy" id="287487"/>
    <lineage>
        <taxon>Bacteria</taxon>
        <taxon>Pseudomonadati</taxon>
        <taxon>Pseudomonadota</taxon>
        <taxon>Gammaproteobacteria</taxon>
        <taxon>Cellvibrionales</taxon>
        <taxon>Halieaceae</taxon>
        <taxon>Haliea</taxon>
    </lineage>
</organism>
<dbReference type="Gene3D" id="3.30.70.100">
    <property type="match status" value="1"/>
</dbReference>
<feature type="domain" description="DUF1330" evidence="1">
    <location>
        <begin position="43"/>
        <end position="120"/>
    </location>
</feature>
<sequence length="139" mass="15368">MSQNVDPTREQFDVFKSLPRDTPIMMLNLVRLNAQAVYPDGETITGAEAYSRYGEYSGPVFKRLGGSILWRGRPECVVIGPPEEQWDVAFVALYPNSGAFMAMVTDPEYRAIVVHRQVAVADSRLIRLGQAEAGAAFSV</sequence>
<accession>A0A3C1KN47</accession>
<gene>
    <name evidence="2" type="ORF">DCP75_09220</name>
</gene>
<dbReference type="InterPro" id="IPR010753">
    <property type="entry name" value="DUF1330"/>
</dbReference>
<protein>
    <submittedName>
        <fullName evidence="2">DUF1330 domain-containing protein</fullName>
    </submittedName>
</protein>
<dbReference type="AlphaFoldDB" id="A0A3C1KN47"/>
<reference evidence="2 3" key="1">
    <citation type="journal article" date="2018" name="Nat. Biotechnol.">
        <title>A standardized bacterial taxonomy based on genome phylogeny substantially revises the tree of life.</title>
        <authorList>
            <person name="Parks D.H."/>
            <person name="Chuvochina M."/>
            <person name="Waite D.W."/>
            <person name="Rinke C."/>
            <person name="Skarshewski A."/>
            <person name="Chaumeil P.A."/>
            <person name="Hugenholtz P."/>
        </authorList>
    </citation>
    <scope>NUCLEOTIDE SEQUENCE [LARGE SCALE GENOMIC DNA]</scope>
    <source>
        <strain evidence="2">UBA9158</strain>
    </source>
</reference>
<dbReference type="PANTHER" id="PTHR40257:SF1">
    <property type="entry name" value="DUF1330 DOMAIN-CONTAINING PROTEIN"/>
    <property type="match status" value="1"/>
</dbReference>
<dbReference type="PANTHER" id="PTHR40257">
    <property type="match status" value="1"/>
</dbReference>
<evidence type="ECO:0000313" key="3">
    <source>
        <dbReference type="Proteomes" id="UP000259273"/>
    </source>
</evidence>
<evidence type="ECO:0000313" key="2">
    <source>
        <dbReference type="EMBL" id="HAN27883.1"/>
    </source>
</evidence>
<dbReference type="InterPro" id="IPR011008">
    <property type="entry name" value="Dimeric_a/b-barrel"/>
</dbReference>
<dbReference type="Pfam" id="PF07045">
    <property type="entry name" value="DUF1330"/>
    <property type="match status" value="1"/>
</dbReference>
<dbReference type="STRING" id="1121937.GCA_000423125_02380"/>
<proteinExistence type="predicted"/>
<evidence type="ECO:0000259" key="1">
    <source>
        <dbReference type="Pfam" id="PF07045"/>
    </source>
</evidence>
<comment type="caution">
    <text evidence="2">The sequence shown here is derived from an EMBL/GenBank/DDBJ whole genome shotgun (WGS) entry which is preliminary data.</text>
</comment>
<dbReference type="SUPFAM" id="SSF54909">
    <property type="entry name" value="Dimeric alpha+beta barrel"/>
    <property type="match status" value="1"/>
</dbReference>
<dbReference type="Proteomes" id="UP000259273">
    <property type="component" value="Unassembled WGS sequence"/>
</dbReference>